<dbReference type="RefSeq" id="WP_183588881.1">
    <property type="nucleotide sequence ID" value="NZ_JACHCA010000012.1"/>
</dbReference>
<gene>
    <name evidence="3" type="ORF">HDF22_004088</name>
</gene>
<proteinExistence type="predicted"/>
<dbReference type="EMBL" id="JACHCA010000012">
    <property type="protein sequence ID" value="MBB6129951.1"/>
    <property type="molecule type" value="Genomic_DNA"/>
</dbReference>
<dbReference type="AlphaFoldDB" id="A0A841JQ06"/>
<keyword evidence="1" id="KW-0175">Coiled coil</keyword>
<evidence type="ECO:0000256" key="2">
    <source>
        <dbReference type="SAM" id="SignalP"/>
    </source>
</evidence>
<sequence length="303" mass="32933">MKKILLLTLVGLASAYFANAQTTLTVDANGVLNSSKIVTQTSAGQVFFTGHQLGTGYYYPAGIFRAITDNNNNAANYYFDGVTNGTTNFSVRADGQGYFAGNVGIGTTTPSARLSISGGALLMDNASWYSSKNASGTTTSLFGIGLDNNIYMGDLFGNDPTGNVIFRTNGVDQIRINPSGNVAIGTTDPKGYKLAVNGSVIATSMTVKVNSAWPDYVFKKDYQLPSLQDVKTYIDQNQHLPEVPSEQQIAKEGLNLGDMNKLLMKKVEELTLYLIDEHKKNKDQQVQIDQLKKEIQLLNKKLK</sequence>
<feature type="coiled-coil region" evidence="1">
    <location>
        <begin position="274"/>
        <end position="301"/>
    </location>
</feature>
<feature type="chain" id="PRO_5032684568" evidence="2">
    <location>
        <begin position="21"/>
        <end position="303"/>
    </location>
</feature>
<feature type="signal peptide" evidence="2">
    <location>
        <begin position="1"/>
        <end position="20"/>
    </location>
</feature>
<evidence type="ECO:0000313" key="3">
    <source>
        <dbReference type="EMBL" id="MBB6129951.1"/>
    </source>
</evidence>
<comment type="caution">
    <text evidence="3">The sequence shown here is derived from an EMBL/GenBank/DDBJ whole genome shotgun (WGS) entry which is preliminary data.</text>
</comment>
<accession>A0A841JQ06</accession>
<organism evidence="3 4">
    <name type="scientific">Mucilaginibacter lappiensis</name>
    <dbReference type="NCBI Taxonomy" id="354630"/>
    <lineage>
        <taxon>Bacteria</taxon>
        <taxon>Pseudomonadati</taxon>
        <taxon>Bacteroidota</taxon>
        <taxon>Sphingobacteriia</taxon>
        <taxon>Sphingobacteriales</taxon>
        <taxon>Sphingobacteriaceae</taxon>
        <taxon>Mucilaginibacter</taxon>
    </lineage>
</organism>
<protein>
    <submittedName>
        <fullName evidence="3">Uncharacterized protein</fullName>
    </submittedName>
</protein>
<keyword evidence="2" id="KW-0732">Signal</keyword>
<dbReference type="Proteomes" id="UP000548326">
    <property type="component" value="Unassembled WGS sequence"/>
</dbReference>
<reference evidence="3 4" key="1">
    <citation type="submission" date="2020-08" db="EMBL/GenBank/DDBJ databases">
        <title>Genomic Encyclopedia of Type Strains, Phase IV (KMG-V): Genome sequencing to study the core and pangenomes of soil and plant-associated prokaryotes.</title>
        <authorList>
            <person name="Whitman W."/>
        </authorList>
    </citation>
    <scope>NUCLEOTIDE SEQUENCE [LARGE SCALE GENOMIC DNA]</scope>
    <source>
        <strain evidence="3 4">MP601</strain>
    </source>
</reference>
<evidence type="ECO:0000256" key="1">
    <source>
        <dbReference type="SAM" id="Coils"/>
    </source>
</evidence>
<evidence type="ECO:0000313" key="4">
    <source>
        <dbReference type="Proteomes" id="UP000548326"/>
    </source>
</evidence>
<name>A0A841JQ06_9SPHI</name>